<dbReference type="InterPro" id="IPR032466">
    <property type="entry name" value="Metal_Hydrolase"/>
</dbReference>
<evidence type="ECO:0000259" key="10">
    <source>
        <dbReference type="Pfam" id="PF13382"/>
    </source>
</evidence>
<name>A0A841R862_9SPIO</name>
<dbReference type="CDD" id="cd01295">
    <property type="entry name" value="AdeC"/>
    <property type="match status" value="1"/>
</dbReference>
<dbReference type="SUPFAM" id="SSF51556">
    <property type="entry name" value="Metallo-dependent hydrolases"/>
    <property type="match status" value="1"/>
</dbReference>
<dbReference type="Proteomes" id="UP000587760">
    <property type="component" value="Unassembled WGS sequence"/>
</dbReference>
<evidence type="ECO:0000313" key="12">
    <source>
        <dbReference type="Proteomes" id="UP000587760"/>
    </source>
</evidence>
<sequence>MKSGDMKKLIKTASGEIPADLVLKNGSIVNVFSGEILKGDIAVCDGKVAAVSYAGESDITYEGLEVIDLQGKTIVPGLIDAHVHIESSMGTPENFASIVIPHGTTTVIADCHEIANVCGNDGIRYMMNASDNTPLDVFFMIPSCVPATPFEDAGAKIRIEDMKHFIDDKRVKGLGEMMDYPGVLQGRSDIMDKLTLAVNHGKFVDGHGPTLTGKALSAYAVAGIKTDHECSSLEEMRDRLRAGMYVLIREGSAASDLKELIKGVNESNSRRCCFCTDDRQAEDIIHIGHIDNNVRLALKAGVDPVSVIRIATINSAECYGLKGKGAIAPGYDADFLITDNLKDFNVESVYINGILSAEKGEYKFSIDSLEDRHVLYTVHLQSIDKEVFKLKMSSDSANVISMKPGSLITEKVVRKVKRDKEGYFSEGDGCDLIKVAVIERHKGPGYIGLGLLENYGLKGGAVASSIAHDSHNIVVAGDNDEDMIRAVRELKECGGGITVVSGGKVLDTLELPIAGLMTSMDSGKLAEKLNSMIELARKELCINPAMDPFMTLAFLALPVIPDIKLTDRGLFDVKTFSFIDVSV</sequence>
<evidence type="ECO:0000256" key="6">
    <source>
        <dbReference type="ARBA" id="ARBA00047720"/>
    </source>
</evidence>
<dbReference type="FunFam" id="3.20.20.140:FF:000016">
    <property type="entry name" value="Adenine deaminase"/>
    <property type="match status" value="1"/>
</dbReference>
<proteinExistence type="inferred from homology"/>
<dbReference type="InterPro" id="IPR006679">
    <property type="entry name" value="Adenine_deam"/>
</dbReference>
<dbReference type="NCBIfam" id="TIGR01178">
    <property type="entry name" value="ade"/>
    <property type="match status" value="1"/>
</dbReference>
<dbReference type="PANTHER" id="PTHR11113:SF2">
    <property type="entry name" value="ADENINE DEAMINASE"/>
    <property type="match status" value="1"/>
</dbReference>
<feature type="domain" description="Adenine deaminase C-terminal" evidence="10">
    <location>
        <begin position="407"/>
        <end position="576"/>
    </location>
</feature>
<evidence type="ECO:0000313" key="11">
    <source>
        <dbReference type="EMBL" id="MBB6479551.1"/>
    </source>
</evidence>
<dbReference type="HAMAP" id="MF_01518">
    <property type="entry name" value="Adenine_deamin"/>
    <property type="match status" value="1"/>
</dbReference>
<dbReference type="Gene3D" id="2.30.40.10">
    <property type="entry name" value="Urease, subunit C, domain 1"/>
    <property type="match status" value="1"/>
</dbReference>
<dbReference type="PANTHER" id="PTHR11113">
    <property type="entry name" value="N-ACETYLGLUCOSAMINE-6-PHOSPHATE DEACETYLASE"/>
    <property type="match status" value="1"/>
</dbReference>
<dbReference type="GO" id="GO:0006146">
    <property type="term" value="P:adenine catabolic process"/>
    <property type="evidence" value="ECO:0007669"/>
    <property type="project" value="InterPro"/>
</dbReference>
<dbReference type="InterPro" id="IPR006680">
    <property type="entry name" value="Amidohydro-rel"/>
</dbReference>
<reference evidence="11 12" key="1">
    <citation type="submission" date="2020-08" db="EMBL/GenBank/DDBJ databases">
        <title>Genomic Encyclopedia of Type Strains, Phase IV (KMG-IV): sequencing the most valuable type-strain genomes for metagenomic binning, comparative biology and taxonomic classification.</title>
        <authorList>
            <person name="Goeker M."/>
        </authorList>
    </citation>
    <scope>NUCLEOTIDE SEQUENCE [LARGE SCALE GENOMIC DNA]</scope>
    <source>
        <strain evidence="11 12">DSM 2461</strain>
    </source>
</reference>
<evidence type="ECO:0000256" key="5">
    <source>
        <dbReference type="ARBA" id="ARBA00023211"/>
    </source>
</evidence>
<comment type="caution">
    <text evidence="11">The sequence shown here is derived from an EMBL/GenBank/DDBJ whole genome shotgun (WGS) entry which is preliminary data.</text>
</comment>
<dbReference type="GO" id="GO:0000034">
    <property type="term" value="F:adenine deaminase activity"/>
    <property type="evidence" value="ECO:0007669"/>
    <property type="project" value="UniProtKB-UniRule"/>
</dbReference>
<gene>
    <name evidence="8" type="primary">ade</name>
    <name evidence="11" type="ORF">HNR50_001209</name>
</gene>
<evidence type="ECO:0000256" key="3">
    <source>
        <dbReference type="ARBA" id="ARBA00012782"/>
    </source>
</evidence>
<evidence type="ECO:0000256" key="4">
    <source>
        <dbReference type="ARBA" id="ARBA00022801"/>
    </source>
</evidence>
<evidence type="ECO:0000256" key="8">
    <source>
        <dbReference type="HAMAP-Rule" id="MF_01518"/>
    </source>
</evidence>
<protein>
    <recommendedName>
        <fullName evidence="7 8">Adenine deaminase</fullName>
        <shortName evidence="8">Adenase</shortName>
        <shortName evidence="8">Adenine aminase</shortName>
        <ecNumber evidence="3 8">3.5.4.2</ecNumber>
    </recommendedName>
</protein>
<comment type="similarity">
    <text evidence="2 8">Belongs to the metallo-dependent hydrolases superfamily. Adenine deaminase family.</text>
</comment>
<dbReference type="AlphaFoldDB" id="A0A841R862"/>
<organism evidence="11 12">
    <name type="scientific">Spirochaeta isovalerica</name>
    <dbReference type="NCBI Taxonomy" id="150"/>
    <lineage>
        <taxon>Bacteria</taxon>
        <taxon>Pseudomonadati</taxon>
        <taxon>Spirochaetota</taxon>
        <taxon>Spirochaetia</taxon>
        <taxon>Spirochaetales</taxon>
        <taxon>Spirochaetaceae</taxon>
        <taxon>Spirochaeta</taxon>
    </lineage>
</organism>
<dbReference type="Pfam" id="PF13382">
    <property type="entry name" value="Adenine_deam_C"/>
    <property type="match status" value="1"/>
</dbReference>
<dbReference type="InterPro" id="IPR026912">
    <property type="entry name" value="Adenine_deam_C"/>
</dbReference>
<comment type="catalytic activity">
    <reaction evidence="6 8">
        <text>adenine + H2O + H(+) = hypoxanthine + NH4(+)</text>
        <dbReference type="Rhea" id="RHEA:23688"/>
        <dbReference type="ChEBI" id="CHEBI:15377"/>
        <dbReference type="ChEBI" id="CHEBI:15378"/>
        <dbReference type="ChEBI" id="CHEBI:16708"/>
        <dbReference type="ChEBI" id="CHEBI:17368"/>
        <dbReference type="ChEBI" id="CHEBI:28938"/>
        <dbReference type="EC" id="3.5.4.2"/>
    </reaction>
</comment>
<dbReference type="SUPFAM" id="SSF51338">
    <property type="entry name" value="Composite domain of metallo-dependent hydrolases"/>
    <property type="match status" value="1"/>
</dbReference>
<dbReference type="EMBL" id="JACHGJ010000002">
    <property type="protein sequence ID" value="MBB6479551.1"/>
    <property type="molecule type" value="Genomic_DNA"/>
</dbReference>
<keyword evidence="5 8" id="KW-0464">Manganese</keyword>
<comment type="cofactor">
    <cofactor evidence="1 8">
        <name>Mn(2+)</name>
        <dbReference type="ChEBI" id="CHEBI:29035"/>
    </cofactor>
</comment>
<dbReference type="EC" id="3.5.4.2" evidence="3 8"/>
<evidence type="ECO:0000256" key="1">
    <source>
        <dbReference type="ARBA" id="ARBA00001936"/>
    </source>
</evidence>
<feature type="domain" description="Amidohydrolase-related" evidence="9">
    <location>
        <begin position="73"/>
        <end position="353"/>
    </location>
</feature>
<dbReference type="Gene3D" id="3.20.20.140">
    <property type="entry name" value="Metal-dependent hydrolases"/>
    <property type="match status" value="1"/>
</dbReference>
<keyword evidence="4 8" id="KW-0378">Hydrolase</keyword>
<keyword evidence="12" id="KW-1185">Reference proteome</keyword>
<evidence type="ECO:0000256" key="2">
    <source>
        <dbReference type="ARBA" id="ARBA00006773"/>
    </source>
</evidence>
<evidence type="ECO:0000256" key="7">
    <source>
        <dbReference type="ARBA" id="ARBA00069718"/>
    </source>
</evidence>
<dbReference type="Pfam" id="PF01979">
    <property type="entry name" value="Amidohydro_1"/>
    <property type="match status" value="1"/>
</dbReference>
<dbReference type="InterPro" id="IPR011059">
    <property type="entry name" value="Metal-dep_hydrolase_composite"/>
</dbReference>
<dbReference type="RefSeq" id="WP_184744899.1">
    <property type="nucleotide sequence ID" value="NZ_JACHGJ010000002.1"/>
</dbReference>
<accession>A0A841R862</accession>
<evidence type="ECO:0000259" key="9">
    <source>
        <dbReference type="Pfam" id="PF01979"/>
    </source>
</evidence>